<accession>A0A118JWB2</accession>
<dbReference type="Proteomes" id="UP000243975">
    <property type="component" value="Unassembled WGS sequence"/>
</dbReference>
<evidence type="ECO:0000313" key="2">
    <source>
        <dbReference type="Proteomes" id="UP000243975"/>
    </source>
</evidence>
<organism evidence="1 2">
    <name type="scientific">Cynara cardunculus var. scolymus</name>
    <name type="common">Globe artichoke</name>
    <name type="synonym">Cynara scolymus</name>
    <dbReference type="NCBI Taxonomy" id="59895"/>
    <lineage>
        <taxon>Eukaryota</taxon>
        <taxon>Viridiplantae</taxon>
        <taxon>Streptophyta</taxon>
        <taxon>Embryophyta</taxon>
        <taxon>Tracheophyta</taxon>
        <taxon>Spermatophyta</taxon>
        <taxon>Magnoliopsida</taxon>
        <taxon>eudicotyledons</taxon>
        <taxon>Gunneridae</taxon>
        <taxon>Pentapetalae</taxon>
        <taxon>asterids</taxon>
        <taxon>campanulids</taxon>
        <taxon>Asterales</taxon>
        <taxon>Asteraceae</taxon>
        <taxon>Carduoideae</taxon>
        <taxon>Cardueae</taxon>
        <taxon>Carduinae</taxon>
        <taxon>Cynara</taxon>
    </lineage>
</organism>
<comment type="caution">
    <text evidence="1">The sequence shown here is derived from an EMBL/GenBank/DDBJ whole genome shotgun (WGS) entry which is preliminary data.</text>
</comment>
<dbReference type="AlphaFoldDB" id="A0A118JWB2"/>
<protein>
    <submittedName>
        <fullName evidence="1">Uncharacterized protein</fullName>
    </submittedName>
</protein>
<evidence type="ECO:0000313" key="1">
    <source>
        <dbReference type="EMBL" id="KVH94047.1"/>
    </source>
</evidence>
<dbReference type="EMBL" id="LEKV01004577">
    <property type="protein sequence ID" value="KVH94047.1"/>
    <property type="molecule type" value="Genomic_DNA"/>
</dbReference>
<proteinExistence type="predicted"/>
<name>A0A118JWB2_CYNCS</name>
<keyword evidence="2" id="KW-1185">Reference proteome</keyword>
<reference evidence="1 2" key="1">
    <citation type="journal article" date="2016" name="Sci. Rep.">
        <title>The genome sequence of the outbreeding globe artichoke constructed de novo incorporating a phase-aware low-pass sequencing strategy of F1 progeny.</title>
        <authorList>
            <person name="Scaglione D."/>
            <person name="Reyes-Chin-Wo S."/>
            <person name="Acquadro A."/>
            <person name="Froenicke L."/>
            <person name="Portis E."/>
            <person name="Beitel C."/>
            <person name="Tirone M."/>
            <person name="Mauro R."/>
            <person name="Lo Monaco A."/>
            <person name="Mauromicale G."/>
            <person name="Faccioli P."/>
            <person name="Cattivelli L."/>
            <person name="Rieseberg L."/>
            <person name="Michelmore R."/>
            <person name="Lanteri S."/>
        </authorList>
    </citation>
    <scope>NUCLEOTIDE SEQUENCE [LARGE SCALE GENOMIC DNA]</scope>
    <source>
        <strain evidence="1">2C</strain>
    </source>
</reference>
<gene>
    <name evidence="1" type="ORF">Ccrd_003904</name>
</gene>
<dbReference type="Gramene" id="KVH94047">
    <property type="protein sequence ID" value="KVH94047"/>
    <property type="gene ID" value="Ccrd_003904"/>
</dbReference>
<sequence length="85" mass="10015">MFMDLRVGRSGELANRGEFLLLQRVEAGETWCNVNRSYRLLKSCRWFGVLWSKAPCEESIDVFLPEVEVFVQVQKHVSSKFAYYY</sequence>